<dbReference type="Gene3D" id="1.25.10.10">
    <property type="entry name" value="Leucine-rich Repeat Variant"/>
    <property type="match status" value="1"/>
</dbReference>
<name>A0AAE1XKK6_9LAMI</name>
<dbReference type="AlphaFoldDB" id="A0AAE1XKK6"/>
<accession>A0AAE1XKK6</accession>
<dbReference type="Proteomes" id="UP001293254">
    <property type="component" value="Unassembled WGS sequence"/>
</dbReference>
<dbReference type="InterPro" id="IPR013918">
    <property type="entry name" value="Nucleotide_exch_fac_Fes1"/>
</dbReference>
<comment type="caution">
    <text evidence="3">The sequence shown here is derived from an EMBL/GenBank/DDBJ whole genome shotgun (WGS) entry which is preliminary data.</text>
</comment>
<dbReference type="GO" id="GO:0000774">
    <property type="term" value="F:adenyl-nucleotide exchange factor activity"/>
    <property type="evidence" value="ECO:0007669"/>
    <property type="project" value="TreeGrafter"/>
</dbReference>
<evidence type="ECO:0000256" key="1">
    <source>
        <dbReference type="SAM" id="SignalP"/>
    </source>
</evidence>
<feature type="signal peptide" evidence="1">
    <location>
        <begin position="1"/>
        <end position="25"/>
    </location>
</feature>
<evidence type="ECO:0000313" key="4">
    <source>
        <dbReference type="Proteomes" id="UP001293254"/>
    </source>
</evidence>
<feature type="chain" id="PRO_5042087350" evidence="1">
    <location>
        <begin position="26"/>
        <end position="404"/>
    </location>
</feature>
<gene>
    <name evidence="3" type="ORF">Salat_2774500</name>
</gene>
<keyword evidence="4" id="KW-1185">Reference proteome</keyword>
<organism evidence="3 4">
    <name type="scientific">Sesamum alatum</name>
    <dbReference type="NCBI Taxonomy" id="300844"/>
    <lineage>
        <taxon>Eukaryota</taxon>
        <taxon>Viridiplantae</taxon>
        <taxon>Streptophyta</taxon>
        <taxon>Embryophyta</taxon>
        <taxon>Tracheophyta</taxon>
        <taxon>Spermatophyta</taxon>
        <taxon>Magnoliopsida</taxon>
        <taxon>eudicotyledons</taxon>
        <taxon>Gunneridae</taxon>
        <taxon>Pentapetalae</taxon>
        <taxon>asterids</taxon>
        <taxon>lamiids</taxon>
        <taxon>Lamiales</taxon>
        <taxon>Pedaliaceae</taxon>
        <taxon>Sesamum</taxon>
    </lineage>
</organism>
<dbReference type="InterPro" id="IPR016024">
    <property type="entry name" value="ARM-type_fold"/>
</dbReference>
<reference evidence="3" key="1">
    <citation type="submission" date="2020-06" db="EMBL/GenBank/DDBJ databases">
        <authorList>
            <person name="Li T."/>
            <person name="Hu X."/>
            <person name="Zhang T."/>
            <person name="Song X."/>
            <person name="Zhang H."/>
            <person name="Dai N."/>
            <person name="Sheng W."/>
            <person name="Hou X."/>
            <person name="Wei L."/>
        </authorList>
    </citation>
    <scope>NUCLEOTIDE SEQUENCE</scope>
    <source>
        <strain evidence="3">3651</strain>
        <tissue evidence="3">Leaf</tissue>
    </source>
</reference>
<dbReference type="GO" id="GO:0005783">
    <property type="term" value="C:endoplasmic reticulum"/>
    <property type="evidence" value="ECO:0007669"/>
    <property type="project" value="TreeGrafter"/>
</dbReference>
<dbReference type="Pfam" id="PF08609">
    <property type="entry name" value="Fes1"/>
    <property type="match status" value="1"/>
</dbReference>
<sequence length="404" mass="45758">MGRSISISTTMAALLVVLVMGFARTERVNKSSSLGPFWSTAKEEGDLLRWKPEANDDLSDPTVQEEEERHLDGGFSSLDGMLQWAIGHSDPAKLKEATLDIQRLSPEDLKQRQMEIKELMEKLKTPSDAKLMKIAIDDLNNLSIPLEYRRRALEELLILVEPIDNANDLHKLGGLTAVIRELDNLDPEIRTISAWILGKASQNNPFVQNQILELGTLAKLMDMARSNYVEEATKALYAISALIRNNLEGQELFYMEAGDLMLQDILSNSSIDIRLRRKSVFLLADLVECQLDSRKSKEPPFFSNHLLLKSVVDLMASVDLDLQEKALYAVKKLLLLRSTDALVFKEVCGLDLALQRMREQLQQLIVDDKFKEYAQDMENLRREVEAIFLGKLDKVRRTTDSALS</sequence>
<dbReference type="PANTHER" id="PTHR19316">
    <property type="entry name" value="PROTEIN FOLDING REGULATOR"/>
    <property type="match status" value="1"/>
</dbReference>
<dbReference type="InterPro" id="IPR011989">
    <property type="entry name" value="ARM-like"/>
</dbReference>
<feature type="domain" description="Nucleotide exchange factor Fes1" evidence="2">
    <location>
        <begin position="78"/>
        <end position="169"/>
    </location>
</feature>
<reference evidence="3" key="2">
    <citation type="journal article" date="2024" name="Plant">
        <title>Genomic evolution and insights into agronomic trait innovations of Sesamum species.</title>
        <authorList>
            <person name="Miao H."/>
            <person name="Wang L."/>
            <person name="Qu L."/>
            <person name="Liu H."/>
            <person name="Sun Y."/>
            <person name="Le M."/>
            <person name="Wang Q."/>
            <person name="Wei S."/>
            <person name="Zheng Y."/>
            <person name="Lin W."/>
            <person name="Duan Y."/>
            <person name="Cao H."/>
            <person name="Xiong S."/>
            <person name="Wang X."/>
            <person name="Wei L."/>
            <person name="Li C."/>
            <person name="Ma Q."/>
            <person name="Ju M."/>
            <person name="Zhao R."/>
            <person name="Li G."/>
            <person name="Mu C."/>
            <person name="Tian Q."/>
            <person name="Mei H."/>
            <person name="Zhang T."/>
            <person name="Gao T."/>
            <person name="Zhang H."/>
        </authorList>
    </citation>
    <scope>NUCLEOTIDE SEQUENCE</scope>
    <source>
        <strain evidence="3">3651</strain>
    </source>
</reference>
<dbReference type="EMBL" id="JACGWO010000012">
    <property type="protein sequence ID" value="KAK4413617.1"/>
    <property type="molecule type" value="Genomic_DNA"/>
</dbReference>
<evidence type="ECO:0000259" key="2">
    <source>
        <dbReference type="Pfam" id="PF08609"/>
    </source>
</evidence>
<dbReference type="InterPro" id="IPR050693">
    <property type="entry name" value="Hsp70_NEF-Inhibitors"/>
</dbReference>
<proteinExistence type="predicted"/>
<keyword evidence="1" id="KW-0732">Signal</keyword>
<dbReference type="PANTHER" id="PTHR19316:SF32">
    <property type="entry name" value="ARM REPEAT SUPERFAMILY PROTEIN"/>
    <property type="match status" value="1"/>
</dbReference>
<protein>
    <submittedName>
        <fullName evidence="3">Hsp70 nucleotide exchange factor FES1</fullName>
    </submittedName>
</protein>
<dbReference type="SUPFAM" id="SSF48371">
    <property type="entry name" value="ARM repeat"/>
    <property type="match status" value="1"/>
</dbReference>
<evidence type="ECO:0000313" key="3">
    <source>
        <dbReference type="EMBL" id="KAK4413617.1"/>
    </source>
</evidence>